<evidence type="ECO:0000256" key="2">
    <source>
        <dbReference type="ARBA" id="ARBA00009622"/>
    </source>
</evidence>
<dbReference type="PROSITE" id="PS50005">
    <property type="entry name" value="TPR"/>
    <property type="match status" value="1"/>
</dbReference>
<keyword evidence="3" id="KW-0963">Cytoplasm</keyword>
<keyword evidence="8" id="KW-0505">Motor protein</keyword>
<dbReference type="EMBL" id="MKZS01000001">
    <property type="protein sequence ID" value="OLT61704.1"/>
    <property type="molecule type" value="Genomic_DNA"/>
</dbReference>
<dbReference type="PANTHER" id="PTHR45783">
    <property type="entry name" value="KINESIN LIGHT CHAIN"/>
    <property type="match status" value="1"/>
</dbReference>
<dbReference type="GO" id="GO:0007018">
    <property type="term" value="P:microtubule-based movement"/>
    <property type="evidence" value="ECO:0007669"/>
    <property type="project" value="TreeGrafter"/>
</dbReference>
<keyword evidence="7" id="KW-0175">Coiled coil</keyword>
<evidence type="ECO:0000256" key="1">
    <source>
        <dbReference type="ARBA" id="ARBA00004245"/>
    </source>
</evidence>
<evidence type="ECO:0000256" key="4">
    <source>
        <dbReference type="ARBA" id="ARBA00022701"/>
    </source>
</evidence>
<dbReference type="InterPro" id="IPR019734">
    <property type="entry name" value="TPR_rpt"/>
</dbReference>
<sequence>MLEEILSLLQEKQSQEGDSGTDVVLELNWDALESSAQTMAGLLSLFALAPIPWSLVSEAARAASLDFDLVVNRDILVQKYLLQQLDYNTYQLHDRIRKFLSIKGEQLADIETLKQGFCSAIVAIAKDIPKTPTQSDILAITPAIPHLLEVATNQKDYLNDEDLIWPFVGLGRFYKGQGAYEQALPWYQQCLSTVRERLGEEHPDVANSLNNLALLYYSQGRYQDAEPLYQQALDLRKRLLGQQYADVAKPFILLIEENKFPDCLTMELKVEPVSTGIFSSSKIKQLKLYLTIQFNEQWLQMPFGRVRFGLKGGELRLRLKNGKIPWEARNFSASFDPDVEKERKQQESKENHSKVEASWNKNKPGVKGNHGQKNTEGTTDEFQFIDPQITTKGSEETPAWVFEVKTGQPVFKGLLKEVELGTIDVMAKPCYIEATFEVFKPDVYLTGSEGLWSTEITDEKHEVLDRKIALLILKHQLKPYLSKVVLKYDSSPRVAMSN</sequence>
<reference evidence="12 13" key="1">
    <citation type="submission" date="2016-10" db="EMBL/GenBank/DDBJ databases">
        <title>Comparative genomics uncovers the prolific and rare metabolic potential of the cyanobacterial genus Moorea.</title>
        <authorList>
            <person name="Leao T."/>
            <person name="Castelao G."/>
            <person name="Korobeynikov A."/>
            <person name="Monroe E.A."/>
            <person name="Podell S."/>
            <person name="Glukhov E."/>
            <person name="Allen E."/>
            <person name="Gerwick W.H."/>
            <person name="Gerwick L."/>
        </authorList>
    </citation>
    <scope>NUCLEOTIDE SEQUENCE [LARGE SCALE GENOMIC DNA]</scope>
    <source>
        <strain evidence="12 13">PNG5-198</strain>
    </source>
</reference>
<evidence type="ECO:0000256" key="3">
    <source>
        <dbReference type="ARBA" id="ARBA00022490"/>
    </source>
</evidence>
<proteinExistence type="inferred from homology"/>
<name>A0A1U7N724_9CYAN</name>
<dbReference type="RefSeq" id="WP_081431329.1">
    <property type="nucleotide sequence ID" value="NZ_MKZS01000001.1"/>
</dbReference>
<dbReference type="Proteomes" id="UP000186657">
    <property type="component" value="Unassembled WGS sequence"/>
</dbReference>
<comment type="subcellular location">
    <subcellularLocation>
        <location evidence="1">Cytoplasm</location>
        <location evidence="1">Cytoskeleton</location>
    </subcellularLocation>
</comment>
<organism evidence="12 13">
    <name type="scientific">Moorena bouillonii PNG</name>
    <dbReference type="NCBI Taxonomy" id="568701"/>
    <lineage>
        <taxon>Bacteria</taxon>
        <taxon>Bacillati</taxon>
        <taxon>Cyanobacteriota</taxon>
        <taxon>Cyanophyceae</taxon>
        <taxon>Coleofasciculales</taxon>
        <taxon>Coleofasciculaceae</taxon>
        <taxon>Moorena</taxon>
    </lineage>
</organism>
<dbReference type="SMART" id="SM00028">
    <property type="entry name" value="TPR"/>
    <property type="match status" value="2"/>
</dbReference>
<dbReference type="InterPro" id="IPR002151">
    <property type="entry name" value="Kinesin_light"/>
</dbReference>
<evidence type="ECO:0000256" key="10">
    <source>
        <dbReference type="PROSITE-ProRule" id="PRU00339"/>
    </source>
</evidence>
<gene>
    <name evidence="12" type="ORF">BJP37_24455</name>
</gene>
<dbReference type="GO" id="GO:0019894">
    <property type="term" value="F:kinesin binding"/>
    <property type="evidence" value="ECO:0007669"/>
    <property type="project" value="TreeGrafter"/>
</dbReference>
<dbReference type="InterPro" id="IPR011990">
    <property type="entry name" value="TPR-like_helical_dom_sf"/>
</dbReference>
<comment type="caution">
    <text evidence="12">The sequence shown here is derived from an EMBL/GenBank/DDBJ whole genome shotgun (WGS) entry which is preliminary data.</text>
</comment>
<dbReference type="PROSITE" id="PS50293">
    <property type="entry name" value="TPR_REGION"/>
    <property type="match status" value="1"/>
</dbReference>
<dbReference type="Gene3D" id="1.25.40.10">
    <property type="entry name" value="Tetratricopeptide repeat domain"/>
    <property type="match status" value="1"/>
</dbReference>
<keyword evidence="6 10" id="KW-0802">TPR repeat</keyword>
<evidence type="ECO:0000256" key="8">
    <source>
        <dbReference type="ARBA" id="ARBA00023175"/>
    </source>
</evidence>
<feature type="region of interest" description="Disordered" evidence="11">
    <location>
        <begin position="337"/>
        <end position="381"/>
    </location>
</feature>
<keyword evidence="13" id="KW-1185">Reference proteome</keyword>
<dbReference type="PANTHER" id="PTHR45783:SF3">
    <property type="entry name" value="KINESIN LIGHT CHAIN"/>
    <property type="match status" value="1"/>
</dbReference>
<evidence type="ECO:0000313" key="13">
    <source>
        <dbReference type="Proteomes" id="UP000186657"/>
    </source>
</evidence>
<feature type="repeat" description="TPR" evidence="10">
    <location>
        <begin position="206"/>
        <end position="239"/>
    </location>
</feature>
<evidence type="ECO:0000313" key="12">
    <source>
        <dbReference type="EMBL" id="OLT61704.1"/>
    </source>
</evidence>
<feature type="compositionally biased region" description="Polar residues" evidence="11">
    <location>
        <begin position="371"/>
        <end position="381"/>
    </location>
</feature>
<comment type="similarity">
    <text evidence="2">Belongs to the kinesin light chain family.</text>
</comment>
<dbReference type="SUPFAM" id="SSF48452">
    <property type="entry name" value="TPR-like"/>
    <property type="match status" value="1"/>
</dbReference>
<protein>
    <submittedName>
        <fullName evidence="12">Uncharacterized protein</fullName>
    </submittedName>
</protein>
<dbReference type="GO" id="GO:0005737">
    <property type="term" value="C:cytoplasm"/>
    <property type="evidence" value="ECO:0007669"/>
    <property type="project" value="TreeGrafter"/>
</dbReference>
<evidence type="ECO:0000256" key="11">
    <source>
        <dbReference type="SAM" id="MobiDB-lite"/>
    </source>
</evidence>
<accession>A0A1U7N724</accession>
<keyword evidence="5" id="KW-0677">Repeat</keyword>
<keyword evidence="9" id="KW-0206">Cytoskeleton</keyword>
<evidence type="ECO:0000256" key="9">
    <source>
        <dbReference type="ARBA" id="ARBA00023212"/>
    </source>
</evidence>
<feature type="compositionally biased region" description="Basic and acidic residues" evidence="11">
    <location>
        <begin position="338"/>
        <end position="355"/>
    </location>
</feature>
<dbReference type="GO" id="GO:0005871">
    <property type="term" value="C:kinesin complex"/>
    <property type="evidence" value="ECO:0007669"/>
    <property type="project" value="InterPro"/>
</dbReference>
<evidence type="ECO:0000256" key="5">
    <source>
        <dbReference type="ARBA" id="ARBA00022737"/>
    </source>
</evidence>
<dbReference type="Pfam" id="PF13424">
    <property type="entry name" value="TPR_12"/>
    <property type="match status" value="1"/>
</dbReference>
<dbReference type="GO" id="GO:0005874">
    <property type="term" value="C:microtubule"/>
    <property type="evidence" value="ECO:0007669"/>
    <property type="project" value="UniProtKB-KW"/>
</dbReference>
<evidence type="ECO:0000256" key="7">
    <source>
        <dbReference type="ARBA" id="ARBA00023054"/>
    </source>
</evidence>
<dbReference type="AlphaFoldDB" id="A0A1U7N724"/>
<evidence type="ECO:0000256" key="6">
    <source>
        <dbReference type="ARBA" id="ARBA00022803"/>
    </source>
</evidence>
<keyword evidence="4" id="KW-0493">Microtubule</keyword>